<reference evidence="1" key="2">
    <citation type="journal article" date="2015" name="Data Brief">
        <title>Shoot transcriptome of the giant reed, Arundo donax.</title>
        <authorList>
            <person name="Barrero R.A."/>
            <person name="Guerrero F.D."/>
            <person name="Moolhuijzen P."/>
            <person name="Goolsby J.A."/>
            <person name="Tidwell J."/>
            <person name="Bellgard S.E."/>
            <person name="Bellgard M.I."/>
        </authorList>
    </citation>
    <scope>NUCLEOTIDE SEQUENCE</scope>
    <source>
        <tissue evidence="1">Shoot tissue taken approximately 20 cm above the soil surface</tissue>
    </source>
</reference>
<accession>A0A0A9SXL8</accession>
<name>A0A0A9SXL8_ARUDO</name>
<dbReference type="EMBL" id="GBRH01268425">
    <property type="protein sequence ID" value="JAD29470.1"/>
    <property type="molecule type" value="Transcribed_RNA"/>
</dbReference>
<sequence length="9" mass="1014">MRGREAHTG</sequence>
<reference evidence="1" key="1">
    <citation type="submission" date="2014-09" db="EMBL/GenBank/DDBJ databases">
        <authorList>
            <person name="Magalhaes I.L.F."/>
            <person name="Oliveira U."/>
            <person name="Santos F.R."/>
            <person name="Vidigal T.H.D.A."/>
            <person name="Brescovit A.D."/>
            <person name="Santos A.J."/>
        </authorList>
    </citation>
    <scope>NUCLEOTIDE SEQUENCE</scope>
    <source>
        <tissue evidence="1">Shoot tissue taken approximately 20 cm above the soil surface</tissue>
    </source>
</reference>
<protein>
    <submittedName>
        <fullName evidence="1">Uncharacterized protein</fullName>
    </submittedName>
</protein>
<organism evidence="1">
    <name type="scientific">Arundo donax</name>
    <name type="common">Giant reed</name>
    <name type="synonym">Donax arundinaceus</name>
    <dbReference type="NCBI Taxonomy" id="35708"/>
    <lineage>
        <taxon>Eukaryota</taxon>
        <taxon>Viridiplantae</taxon>
        <taxon>Streptophyta</taxon>
        <taxon>Embryophyta</taxon>
        <taxon>Tracheophyta</taxon>
        <taxon>Spermatophyta</taxon>
        <taxon>Magnoliopsida</taxon>
        <taxon>Liliopsida</taxon>
        <taxon>Poales</taxon>
        <taxon>Poaceae</taxon>
        <taxon>PACMAD clade</taxon>
        <taxon>Arundinoideae</taxon>
        <taxon>Arundineae</taxon>
        <taxon>Arundo</taxon>
    </lineage>
</organism>
<evidence type="ECO:0000313" key="1">
    <source>
        <dbReference type="EMBL" id="JAD29470.1"/>
    </source>
</evidence>
<proteinExistence type="predicted"/>